<protein>
    <recommendedName>
        <fullName evidence="2">Aminoglycoside phosphotransferase domain-containing protein</fullName>
    </recommendedName>
</protein>
<reference evidence="3 4" key="1">
    <citation type="submission" date="2018-02" db="EMBL/GenBank/DDBJ databases">
        <title>Draft genome sequences of Elsinoe sp., causing black scab on jojoba.</title>
        <authorList>
            <person name="Stodart B."/>
            <person name="Jeffress S."/>
            <person name="Ash G."/>
            <person name="Arun Chinnappa K."/>
        </authorList>
    </citation>
    <scope>NUCLEOTIDE SEQUENCE [LARGE SCALE GENOMIC DNA]</scope>
    <source>
        <strain evidence="3 4">Hillstone_2</strain>
    </source>
</reference>
<feature type="compositionally biased region" description="Basic and acidic residues" evidence="1">
    <location>
        <begin position="245"/>
        <end position="262"/>
    </location>
</feature>
<evidence type="ECO:0000256" key="1">
    <source>
        <dbReference type="SAM" id="MobiDB-lite"/>
    </source>
</evidence>
<evidence type="ECO:0000313" key="4">
    <source>
        <dbReference type="Proteomes" id="UP000308133"/>
    </source>
</evidence>
<dbReference type="InterPro" id="IPR051678">
    <property type="entry name" value="AGP_Transferase"/>
</dbReference>
<evidence type="ECO:0000313" key="3">
    <source>
        <dbReference type="EMBL" id="TKX25605.1"/>
    </source>
</evidence>
<proteinExistence type="predicted"/>
<dbReference type="CDD" id="cd05120">
    <property type="entry name" value="APH_ChoK_like"/>
    <property type="match status" value="1"/>
</dbReference>
<evidence type="ECO:0000259" key="2">
    <source>
        <dbReference type="Pfam" id="PF01636"/>
    </source>
</evidence>
<dbReference type="AlphaFoldDB" id="A0A4U7B785"/>
<dbReference type="SUPFAM" id="SSF56112">
    <property type="entry name" value="Protein kinase-like (PK-like)"/>
    <property type="match status" value="1"/>
</dbReference>
<comment type="caution">
    <text evidence="3">The sequence shown here is derived from an EMBL/GenBank/DDBJ whole genome shotgun (WGS) entry which is preliminary data.</text>
</comment>
<dbReference type="InterPro" id="IPR011009">
    <property type="entry name" value="Kinase-like_dom_sf"/>
</dbReference>
<organism evidence="3 4">
    <name type="scientific">Elsinoe australis</name>
    <dbReference type="NCBI Taxonomy" id="40998"/>
    <lineage>
        <taxon>Eukaryota</taxon>
        <taxon>Fungi</taxon>
        <taxon>Dikarya</taxon>
        <taxon>Ascomycota</taxon>
        <taxon>Pezizomycotina</taxon>
        <taxon>Dothideomycetes</taxon>
        <taxon>Dothideomycetidae</taxon>
        <taxon>Myriangiales</taxon>
        <taxon>Elsinoaceae</taxon>
        <taxon>Elsinoe</taxon>
    </lineage>
</organism>
<feature type="domain" description="Aminoglycoside phosphotransferase" evidence="2">
    <location>
        <begin position="151"/>
        <end position="195"/>
    </location>
</feature>
<name>A0A4U7B785_9PEZI</name>
<gene>
    <name evidence="3" type="ORF">C1H76_2255</name>
</gene>
<dbReference type="InterPro" id="IPR002575">
    <property type="entry name" value="Aminoglycoside_PTrfase"/>
</dbReference>
<dbReference type="Pfam" id="PF01636">
    <property type="entry name" value="APH"/>
    <property type="match status" value="1"/>
</dbReference>
<sequence length="262" mass="29732">MSSENEPGCFAVTAERKYYHRGDAFIKRSLRPREFRTGYKGLHVPRSGNERLKNEADCMTFVQQNTDVPVPKLYCDFEDDGAYYLIMEYVEGVGMNDLTEVQKLVVKDELRRHLDTLHSLTSDRLGGPGGLVIPPYRVTLHIDNDTWTPTPSQNEDLVFCHNDLSQPNIVVDPESLKITAILDWEYAGFYPLYFEGAFYERLGPSCAIKEEPDDSQKLLEYMLSKQAVPSEVGDPPPPENSITTLDDHQAAEPAHEETENET</sequence>
<feature type="region of interest" description="Disordered" evidence="1">
    <location>
        <begin position="224"/>
        <end position="262"/>
    </location>
</feature>
<dbReference type="PANTHER" id="PTHR21310">
    <property type="entry name" value="AMINOGLYCOSIDE PHOSPHOTRANSFERASE-RELATED-RELATED"/>
    <property type="match status" value="1"/>
</dbReference>
<dbReference type="PANTHER" id="PTHR21310:SF15">
    <property type="entry name" value="AMINOGLYCOSIDE PHOSPHOTRANSFERASE DOMAIN-CONTAINING PROTEIN"/>
    <property type="match status" value="1"/>
</dbReference>
<dbReference type="EMBL" id="PTQR01000028">
    <property type="protein sequence ID" value="TKX25605.1"/>
    <property type="molecule type" value="Genomic_DNA"/>
</dbReference>
<dbReference type="Gene3D" id="3.90.1200.10">
    <property type="match status" value="1"/>
</dbReference>
<dbReference type="Proteomes" id="UP000308133">
    <property type="component" value="Unassembled WGS sequence"/>
</dbReference>
<accession>A0A4U7B785</accession>